<organism evidence="1 2">
    <name type="scientific">Tetraparma gracilis</name>
    <dbReference type="NCBI Taxonomy" id="2962635"/>
    <lineage>
        <taxon>Eukaryota</taxon>
        <taxon>Sar</taxon>
        <taxon>Stramenopiles</taxon>
        <taxon>Ochrophyta</taxon>
        <taxon>Bolidophyceae</taxon>
        <taxon>Parmales</taxon>
        <taxon>Triparmaceae</taxon>
        <taxon>Tetraparma</taxon>
    </lineage>
</organism>
<evidence type="ECO:0000313" key="1">
    <source>
        <dbReference type="EMBL" id="GMI29863.1"/>
    </source>
</evidence>
<dbReference type="EMBL" id="BRYB01001623">
    <property type="protein sequence ID" value="GMI29863.1"/>
    <property type="molecule type" value="Genomic_DNA"/>
</dbReference>
<name>A0ABQ6MNP2_9STRA</name>
<evidence type="ECO:0000313" key="2">
    <source>
        <dbReference type="Proteomes" id="UP001165060"/>
    </source>
</evidence>
<dbReference type="Proteomes" id="UP001165060">
    <property type="component" value="Unassembled WGS sequence"/>
</dbReference>
<protein>
    <submittedName>
        <fullName evidence="1">Uncharacterized protein</fullName>
    </submittedName>
</protein>
<gene>
    <name evidence="1" type="ORF">TeGR_g14600</name>
</gene>
<accession>A0ABQ6MNP2</accession>
<comment type="caution">
    <text evidence="1">The sequence shown here is derived from an EMBL/GenBank/DDBJ whole genome shotgun (WGS) entry which is preliminary data.</text>
</comment>
<sequence length="84" mass="9254">MEKKEESGKLALRVHTKAIILKFNMGDSDLDQKVERSWVQQAVVGMLEGILAGTVRGDSGALGERQYDELVQQQAQARAQQAQA</sequence>
<reference evidence="1 2" key="1">
    <citation type="journal article" date="2023" name="Commun. Biol.">
        <title>Genome analysis of Parmales, the sister group of diatoms, reveals the evolutionary specialization of diatoms from phago-mixotrophs to photoautotrophs.</title>
        <authorList>
            <person name="Ban H."/>
            <person name="Sato S."/>
            <person name="Yoshikawa S."/>
            <person name="Yamada K."/>
            <person name="Nakamura Y."/>
            <person name="Ichinomiya M."/>
            <person name="Sato N."/>
            <person name="Blanc-Mathieu R."/>
            <person name="Endo H."/>
            <person name="Kuwata A."/>
            <person name="Ogata H."/>
        </authorList>
    </citation>
    <scope>NUCLEOTIDE SEQUENCE [LARGE SCALE GENOMIC DNA]</scope>
</reference>
<proteinExistence type="predicted"/>
<keyword evidence="2" id="KW-1185">Reference proteome</keyword>